<reference evidence="6 8" key="2">
    <citation type="submission" date="2023-09" db="EMBL/GenBank/DDBJ databases">
        <title>Complete-Gapless Cercospora beticola genome.</title>
        <authorList>
            <person name="Wyatt N.A."/>
            <person name="Spanner R.E."/>
            <person name="Bolton M.D."/>
        </authorList>
    </citation>
    <scope>NUCLEOTIDE SEQUENCE [LARGE SCALE GENOMIC DNA]</scope>
    <source>
        <strain evidence="6">Cb09-40</strain>
    </source>
</reference>
<feature type="domain" description="Zn(2)-C6 fungal-type" evidence="4">
    <location>
        <begin position="50"/>
        <end position="82"/>
    </location>
</feature>
<feature type="repeat" description="TPR" evidence="2">
    <location>
        <begin position="1172"/>
        <end position="1205"/>
    </location>
</feature>
<dbReference type="Gene3D" id="4.10.240.10">
    <property type="entry name" value="Zn(2)-C6 fungal-type DNA-binding domain"/>
    <property type="match status" value="1"/>
</dbReference>
<dbReference type="Proteomes" id="UP000230605">
    <property type="component" value="Chromosome 2"/>
</dbReference>
<accession>A0A2G5HWZ8</accession>
<dbReference type="SUPFAM" id="SSF57701">
    <property type="entry name" value="Zn2/Cys6 DNA-binding domain"/>
    <property type="match status" value="1"/>
</dbReference>
<dbReference type="InterPro" id="IPR001138">
    <property type="entry name" value="Zn2Cys6_DnaBD"/>
</dbReference>
<proteinExistence type="predicted"/>
<dbReference type="CDD" id="cd00067">
    <property type="entry name" value="GAL4"/>
    <property type="match status" value="1"/>
</dbReference>
<organism evidence="5 7">
    <name type="scientific">Cercospora beticola</name>
    <name type="common">Sugarbeet leaf spot fungus</name>
    <dbReference type="NCBI Taxonomy" id="122368"/>
    <lineage>
        <taxon>Eukaryota</taxon>
        <taxon>Fungi</taxon>
        <taxon>Dikarya</taxon>
        <taxon>Ascomycota</taxon>
        <taxon>Pezizomycotina</taxon>
        <taxon>Dothideomycetes</taxon>
        <taxon>Dothideomycetidae</taxon>
        <taxon>Mycosphaerellales</taxon>
        <taxon>Mycosphaerellaceae</taxon>
        <taxon>Cercospora</taxon>
    </lineage>
</organism>
<evidence type="ECO:0000313" key="8">
    <source>
        <dbReference type="Proteomes" id="UP001302367"/>
    </source>
</evidence>
<dbReference type="PROSITE" id="PS00463">
    <property type="entry name" value="ZN2_CY6_FUNGAL_1"/>
    <property type="match status" value="1"/>
</dbReference>
<sequence>MEDTIMTDAAAAATFGTHDLQSLESQAAEIPNQNGAGASNPAKRTQEAPACKTCKIRKVKCIPDENDPDRCKSCVRAGVTCVPQQWKERRQLGNYEPPQTISQYPDPSHLGVHAYGAGGAGPYGPGNGPSPYPPIGVSGRQLGAPQLTAWHAMPADDRIQQAAQDFYAQNGAPGVLTAKEERARMAERYAQIDGGAGRAMARRAAALAMESTNEQIYEAVGFRPEEHSWAVDIPGIDDGETEAEAEEEIIFEDTPARGGSSRGRGRGRGGKPKKGWRAVLRGTDHENVGKIPKNTVSKRGRPSDRAKNRGRKRKKEVDPGPVFKEHMAKANNAYMEGDLDTAIDLVRLAIGANPEIWSAHSLLSQILDSQGRHDDAIEALRFGIPTTREAKNWEHLADLITDKPDEELDFDTINQAIFYLGHAISITKPETDQYDLRVKKFHLYNILQKRGQNNKNARLDAKNILRIFPYKTAFLKEFAVLCAAWPDKAEQEQAIHRYDIAFTYYMENFQTFGDEDDPTEDWEHLNIYLELVELAGNPWIGIQQAKRIARWLLGRKGDVFWDRVSDNDCEWDLDDERRHAVPEWQWGNVSRDPAQYGEGMPIEIKVRIGKLRLKMGPEFREEALRHFRELLLNVDVVDEYRDTFEDVAQTMRKDGSYQEALKFFAPLRECEEADHPERGLSDDVWYWMALCYEYTDKVQDAIACHEVIVRNRSDKHGHLRASQAKLTKMYEDAGELDKARFLCNELIKISRHDLLMEQGVQMVPEDVKSRPVILPEPYRQIRRHPNPPIKPRIEPNMNFRELRPAAPLPITLRNGDSIAPTPYPVLDGPVLGSSLLGGPVSQRIELPPAAPEPFVPPKSTKRGRGKLVGMKKGKKDILETICGIEGEDERNDDDDDENSAKAPKRPRLRKKIKAPSKAALKAQDRAQLIHDIQQRVLANHLEVKAHWTGMKQGDEDATDAWVHGALGMLDDFTDMKVFFPDRDKYMRLKEADRDQGKYQRDAKLPDDTKTPEKFLNIPFSDWHHVFSDLALVYARNAEQDKCYRILQDVLAGANVFYHNIRLKMTTYAVSLCCGLTFNDNQFIIDLARDLVKDTGDRGGEAFQIFAAVNRFAFGSNWFSAGPTQKWMLRMVKSHDFLAMPPELRERFDWSQQKPSLEKKADELAGELQDLDAGVLLLYGHMVAVANHSFSALPYYYRALALDPDNICVNLSIATMWIQNSMKRQTENRQFGIHQGLAFLYRYYDLRIASGRACHLQEAEFNVARMWHYLGLSHLALPAYEKVLALSEAVQAEAQSEEAKMLDGIPGEREVEVEDFAMEAAFALQGMYALAGNDVAARAVTEQWLVM</sequence>
<feature type="compositionally biased region" description="Basic residues" evidence="3">
    <location>
        <begin position="902"/>
        <end position="914"/>
    </location>
</feature>
<dbReference type="PROSITE" id="PS50048">
    <property type="entry name" value="ZN2_CY6_FUNGAL_2"/>
    <property type="match status" value="1"/>
</dbReference>
<dbReference type="PANTHER" id="PTHR23082">
    <property type="entry name" value="TRANSCRIPTION INITIATION FACTOR IIIC TFIIIC , POLYPEPTIDE 3-RELATED"/>
    <property type="match status" value="1"/>
</dbReference>
<dbReference type="GO" id="GO:0008270">
    <property type="term" value="F:zinc ion binding"/>
    <property type="evidence" value="ECO:0007669"/>
    <property type="project" value="InterPro"/>
</dbReference>
<dbReference type="SMART" id="SM00028">
    <property type="entry name" value="TPR"/>
    <property type="match status" value="5"/>
</dbReference>
<feature type="region of interest" description="Disordered" evidence="3">
    <location>
        <begin position="886"/>
        <end position="916"/>
    </location>
</feature>
<keyword evidence="1" id="KW-0539">Nucleus</keyword>
<dbReference type="Proteomes" id="UP001302367">
    <property type="component" value="Chromosome 2"/>
</dbReference>
<dbReference type="PROSITE" id="PS50005">
    <property type="entry name" value="TPR"/>
    <property type="match status" value="1"/>
</dbReference>
<gene>
    <name evidence="5" type="ORF">CB0940_05592</name>
    <name evidence="6" type="ORF">RHO25_002766</name>
</gene>
<dbReference type="GO" id="GO:0000981">
    <property type="term" value="F:DNA-binding transcription factor activity, RNA polymerase II-specific"/>
    <property type="evidence" value="ECO:0007669"/>
    <property type="project" value="InterPro"/>
</dbReference>
<name>A0A2G5HWZ8_CERBT</name>
<dbReference type="GO" id="GO:0006383">
    <property type="term" value="P:transcription by RNA polymerase III"/>
    <property type="evidence" value="ECO:0007669"/>
    <property type="project" value="InterPro"/>
</dbReference>
<feature type="compositionally biased region" description="Polar residues" evidence="3">
    <location>
        <begin position="25"/>
        <end position="37"/>
    </location>
</feature>
<evidence type="ECO:0000256" key="1">
    <source>
        <dbReference type="ARBA" id="ARBA00023242"/>
    </source>
</evidence>
<dbReference type="EMBL" id="LKMD01000102">
    <property type="protein sequence ID" value="PIA97066.1"/>
    <property type="molecule type" value="Genomic_DNA"/>
</dbReference>
<feature type="region of interest" description="Disordered" evidence="3">
    <location>
        <begin position="25"/>
        <end position="46"/>
    </location>
</feature>
<dbReference type="OrthoDB" id="9991317at2759"/>
<feature type="compositionally biased region" description="Acidic residues" evidence="3">
    <location>
        <begin position="886"/>
        <end position="897"/>
    </location>
</feature>
<reference evidence="5 7" key="1">
    <citation type="submission" date="2015-10" db="EMBL/GenBank/DDBJ databases">
        <title>The cercosporin biosynthetic gene cluster was horizontally transferred to several fungal lineages and shown to be expanded in Cercospora beticola based on microsynteny with recipient genomes.</title>
        <authorList>
            <person name="De Jonge R."/>
            <person name="Ebert M.K."/>
            <person name="Suttle J.C."/>
            <person name="Jurick Ii W.M."/>
            <person name="Secor G.A."/>
            <person name="Thomma B.P."/>
            <person name="Van De Peer Y."/>
            <person name="Bolton M.D."/>
        </authorList>
    </citation>
    <scope>NUCLEOTIDE SEQUENCE [LARGE SCALE GENOMIC DNA]</scope>
    <source>
        <strain evidence="5 7">09-40</strain>
    </source>
</reference>
<feature type="region of interest" description="Disordered" evidence="3">
    <location>
        <begin position="248"/>
        <end position="321"/>
    </location>
</feature>
<evidence type="ECO:0000256" key="2">
    <source>
        <dbReference type="PROSITE-ProRule" id="PRU00339"/>
    </source>
</evidence>
<evidence type="ECO:0000313" key="5">
    <source>
        <dbReference type="EMBL" id="PIA97066.1"/>
    </source>
</evidence>
<dbReference type="PANTHER" id="PTHR23082:SF0">
    <property type="entry name" value="GENERAL TRANSCRIPTION FACTOR 3C POLYPEPTIDE 3"/>
    <property type="match status" value="1"/>
</dbReference>
<dbReference type="SUPFAM" id="SSF48452">
    <property type="entry name" value="TPR-like"/>
    <property type="match status" value="1"/>
</dbReference>
<evidence type="ECO:0000313" key="6">
    <source>
        <dbReference type="EMBL" id="WPA98155.1"/>
    </source>
</evidence>
<dbReference type="GO" id="GO:0000127">
    <property type="term" value="C:transcription factor TFIIIC complex"/>
    <property type="evidence" value="ECO:0007669"/>
    <property type="project" value="TreeGrafter"/>
</dbReference>
<feature type="compositionally biased region" description="Basic residues" evidence="3">
    <location>
        <begin position="263"/>
        <end position="276"/>
    </location>
</feature>
<dbReference type="InterPro" id="IPR039340">
    <property type="entry name" value="Tfc4/TFIIIC-102/Sfc4"/>
</dbReference>
<keyword evidence="8" id="KW-1185">Reference proteome</keyword>
<dbReference type="InterPro" id="IPR019734">
    <property type="entry name" value="TPR_rpt"/>
</dbReference>
<feature type="compositionally biased region" description="Basic residues" evidence="3">
    <location>
        <begin position="859"/>
        <end position="870"/>
    </location>
</feature>
<evidence type="ECO:0000256" key="3">
    <source>
        <dbReference type="SAM" id="MobiDB-lite"/>
    </source>
</evidence>
<dbReference type="EMBL" id="CP134185">
    <property type="protein sequence ID" value="WPA98155.1"/>
    <property type="molecule type" value="Genomic_DNA"/>
</dbReference>
<dbReference type="InterPro" id="IPR036864">
    <property type="entry name" value="Zn2-C6_fun-type_DNA-bd_sf"/>
</dbReference>
<evidence type="ECO:0000259" key="4">
    <source>
        <dbReference type="PROSITE" id="PS50048"/>
    </source>
</evidence>
<keyword evidence="2" id="KW-0802">TPR repeat</keyword>
<dbReference type="Gene3D" id="1.25.40.10">
    <property type="entry name" value="Tetratricopeptide repeat domain"/>
    <property type="match status" value="2"/>
</dbReference>
<dbReference type="InterPro" id="IPR011990">
    <property type="entry name" value="TPR-like_helical_dom_sf"/>
</dbReference>
<protein>
    <submittedName>
        <fullName evidence="5">Transcription factor tau subunit sfc4</fullName>
    </submittedName>
</protein>
<evidence type="ECO:0000313" key="7">
    <source>
        <dbReference type="Proteomes" id="UP000230605"/>
    </source>
</evidence>
<feature type="region of interest" description="Disordered" evidence="3">
    <location>
        <begin position="847"/>
        <end position="870"/>
    </location>
</feature>